<dbReference type="InterPro" id="IPR011990">
    <property type="entry name" value="TPR-like_helical_dom_sf"/>
</dbReference>
<name>A0A1L1PPT6_HYDIT</name>
<sequence precursor="true">MKNARQHLLAIALVAALGAGAASPALALSEGARQQLDGIQARWAEVNYKLPDKQREAAFAELAQQAAQAVAAEPTAAELHIWHGIVLSTYAGAKGGLGALDLVKKARTELEEALKLDPKALDGSAYTSLGSLYYQVPGWPLGFGDDAKAETLLKQALAINPDGIDPNYFYGDFLLRKKRYAQARPVLEKALAAPDRPGRAAADEGRRGEIRQRLKEIESKL</sequence>
<dbReference type="RefSeq" id="WP_009517963.1">
    <property type="nucleotide sequence ID" value="NZ_CCAE010000018.1"/>
</dbReference>
<gene>
    <name evidence="2" type="ORF">BN948_02487</name>
</gene>
<reference evidence="3" key="2">
    <citation type="submission" date="2014-11" db="EMBL/GenBank/DDBJ databases">
        <title>Draft genome sequence of Hydrogenophaga intermedia S1.</title>
        <authorList>
            <person name="Gan H.M."/>
            <person name="Chew T.H."/>
            <person name="Stolz A."/>
        </authorList>
    </citation>
    <scope>NUCLEOTIDE SEQUENCE [LARGE SCALE GENOMIC DNA]</scope>
    <source>
        <strain evidence="3">S1</strain>
    </source>
</reference>
<proteinExistence type="predicted"/>
<reference evidence="3" key="1">
    <citation type="submission" date="2014-02" db="EMBL/GenBank/DDBJ databases">
        <authorList>
            <person name="Gan H."/>
        </authorList>
    </citation>
    <scope>NUCLEOTIDE SEQUENCE [LARGE SCALE GENOMIC DNA]</scope>
    <source>
        <strain evidence="3">S1</strain>
    </source>
</reference>
<evidence type="ECO:0000313" key="2">
    <source>
        <dbReference type="EMBL" id="CDN88056.1"/>
    </source>
</evidence>
<protein>
    <submittedName>
        <fullName evidence="2">Uncharacterized protein</fullName>
    </submittedName>
</protein>
<evidence type="ECO:0000256" key="1">
    <source>
        <dbReference type="SAM" id="SignalP"/>
    </source>
</evidence>
<accession>A0A1L1PPT6</accession>
<dbReference type="SUPFAM" id="SSF48452">
    <property type="entry name" value="TPR-like"/>
    <property type="match status" value="1"/>
</dbReference>
<dbReference type="AlphaFoldDB" id="A0A1L1PPT6"/>
<feature type="chain" id="PRO_5009681592" evidence="1">
    <location>
        <begin position="28"/>
        <end position="221"/>
    </location>
</feature>
<feature type="signal peptide" evidence="1">
    <location>
        <begin position="1"/>
        <end position="27"/>
    </location>
</feature>
<dbReference type="Gene3D" id="1.25.40.10">
    <property type="entry name" value="Tetratricopeptide repeat domain"/>
    <property type="match status" value="2"/>
</dbReference>
<keyword evidence="3" id="KW-1185">Reference proteome</keyword>
<dbReference type="Pfam" id="PF14559">
    <property type="entry name" value="TPR_19"/>
    <property type="match status" value="1"/>
</dbReference>
<keyword evidence="1" id="KW-0732">Signal</keyword>
<organism evidence="2 3">
    <name type="scientific">Hydrogenophaga intermedia</name>
    <dbReference type="NCBI Taxonomy" id="65786"/>
    <lineage>
        <taxon>Bacteria</taxon>
        <taxon>Pseudomonadati</taxon>
        <taxon>Pseudomonadota</taxon>
        <taxon>Betaproteobacteria</taxon>
        <taxon>Burkholderiales</taxon>
        <taxon>Comamonadaceae</taxon>
        <taxon>Hydrogenophaga</taxon>
    </lineage>
</organism>
<dbReference type="Proteomes" id="UP000028878">
    <property type="component" value="Unassembled WGS sequence"/>
</dbReference>
<dbReference type="EMBL" id="CCAE010000018">
    <property type="protein sequence ID" value="CDN88056.1"/>
    <property type="molecule type" value="Genomic_DNA"/>
</dbReference>
<evidence type="ECO:0000313" key="3">
    <source>
        <dbReference type="Proteomes" id="UP000028878"/>
    </source>
</evidence>